<dbReference type="Proteomes" id="UP001157006">
    <property type="component" value="Chromosome 6"/>
</dbReference>
<name>A0AAV1B8F3_VICFA</name>
<gene>
    <name evidence="1" type="ORF">VFH_VI144120</name>
</gene>
<protein>
    <submittedName>
        <fullName evidence="1">Uncharacterized protein</fullName>
    </submittedName>
</protein>
<keyword evidence="2" id="KW-1185">Reference proteome</keyword>
<dbReference type="AlphaFoldDB" id="A0AAV1B8F3"/>
<evidence type="ECO:0000313" key="1">
    <source>
        <dbReference type="EMBL" id="CAI8618871.1"/>
    </source>
</evidence>
<accession>A0AAV1B8F3</accession>
<reference evidence="1 2" key="1">
    <citation type="submission" date="2023-01" db="EMBL/GenBank/DDBJ databases">
        <authorList>
            <person name="Kreplak J."/>
        </authorList>
    </citation>
    <scope>NUCLEOTIDE SEQUENCE [LARGE SCALE GENOMIC DNA]</scope>
</reference>
<organism evidence="1 2">
    <name type="scientific">Vicia faba</name>
    <name type="common">Broad bean</name>
    <name type="synonym">Faba vulgaris</name>
    <dbReference type="NCBI Taxonomy" id="3906"/>
    <lineage>
        <taxon>Eukaryota</taxon>
        <taxon>Viridiplantae</taxon>
        <taxon>Streptophyta</taxon>
        <taxon>Embryophyta</taxon>
        <taxon>Tracheophyta</taxon>
        <taxon>Spermatophyta</taxon>
        <taxon>Magnoliopsida</taxon>
        <taxon>eudicotyledons</taxon>
        <taxon>Gunneridae</taxon>
        <taxon>Pentapetalae</taxon>
        <taxon>rosids</taxon>
        <taxon>fabids</taxon>
        <taxon>Fabales</taxon>
        <taxon>Fabaceae</taxon>
        <taxon>Papilionoideae</taxon>
        <taxon>50 kb inversion clade</taxon>
        <taxon>NPAAA clade</taxon>
        <taxon>Hologalegina</taxon>
        <taxon>IRL clade</taxon>
        <taxon>Fabeae</taxon>
        <taxon>Vicia</taxon>
    </lineage>
</organism>
<evidence type="ECO:0000313" key="2">
    <source>
        <dbReference type="Proteomes" id="UP001157006"/>
    </source>
</evidence>
<sequence>MSKVTSLRNLLGILKSSTDETHSTPSILEISGDEPDQLDQQHREKVLIPNYLFLPHEAAAVVSEFEGEMVRSWKFRWWISDDVFVLCETEGSRGLAASVEGSVQLVMFCYNVVFQGGLFAPNNDEDLRTWVIEDPWDHGCYFIEHWDNVFTNVSSCSVDDDDT</sequence>
<dbReference type="EMBL" id="OX451741">
    <property type="protein sequence ID" value="CAI8618871.1"/>
    <property type="molecule type" value="Genomic_DNA"/>
</dbReference>
<proteinExistence type="predicted"/>